<evidence type="ECO:0000313" key="3">
    <source>
        <dbReference type="Proteomes" id="UP001057375"/>
    </source>
</evidence>
<proteinExistence type="predicted"/>
<protein>
    <submittedName>
        <fullName evidence="2">Uncharacterized protein</fullName>
    </submittedName>
</protein>
<feature type="compositionally biased region" description="Low complexity" evidence="1">
    <location>
        <begin position="137"/>
        <end position="152"/>
    </location>
</feature>
<reference evidence="2" key="1">
    <citation type="submission" date="2022-03" db="EMBL/GenBank/DDBJ databases">
        <title>Draft genome sequence of Aduncisulcus paluster, a free-living microaerophilic Fornicata.</title>
        <authorList>
            <person name="Yuyama I."/>
            <person name="Kume K."/>
            <person name="Tamura T."/>
            <person name="Inagaki Y."/>
            <person name="Hashimoto T."/>
        </authorList>
    </citation>
    <scope>NUCLEOTIDE SEQUENCE</scope>
    <source>
        <strain evidence="2">NY0171</strain>
    </source>
</reference>
<accession>A0ABQ5KI05</accession>
<name>A0ABQ5KI05_9EUKA</name>
<feature type="region of interest" description="Disordered" evidence="1">
    <location>
        <begin position="1"/>
        <end position="187"/>
    </location>
</feature>
<feature type="non-terminal residue" evidence="2">
    <location>
        <position position="187"/>
    </location>
</feature>
<sequence>DNSEDEANDEYSLATESSDQSSSSSSSKLRTPTSEKLSGGFPEDVTSRLNQSSTTNPNHPSIIPSLSDLPVTHTGGDAIGSATSVSTSDGTGYKGLSVDTLSSDNTFSDSSNKTTLHSPMVHSQLSGRTAHKRVHSGKSNSTSSYASSGSSDIDSDGTTEDITFHEKESDPSLDSDPNEHKDHGIQE</sequence>
<feature type="compositionally biased region" description="Low complexity" evidence="1">
    <location>
        <begin position="17"/>
        <end position="27"/>
    </location>
</feature>
<keyword evidence="3" id="KW-1185">Reference proteome</keyword>
<feature type="compositionally biased region" description="Polar residues" evidence="1">
    <location>
        <begin position="81"/>
        <end position="90"/>
    </location>
</feature>
<feature type="compositionally biased region" description="Polar residues" evidence="1">
    <location>
        <begin position="99"/>
        <end position="127"/>
    </location>
</feature>
<gene>
    <name evidence="2" type="ORF">ADUPG1_005549</name>
</gene>
<feature type="non-terminal residue" evidence="2">
    <location>
        <position position="1"/>
    </location>
</feature>
<dbReference type="Proteomes" id="UP001057375">
    <property type="component" value="Unassembled WGS sequence"/>
</dbReference>
<evidence type="ECO:0000313" key="2">
    <source>
        <dbReference type="EMBL" id="GKT30565.1"/>
    </source>
</evidence>
<dbReference type="EMBL" id="BQXS01008888">
    <property type="protein sequence ID" value="GKT30565.1"/>
    <property type="molecule type" value="Genomic_DNA"/>
</dbReference>
<evidence type="ECO:0000256" key="1">
    <source>
        <dbReference type="SAM" id="MobiDB-lite"/>
    </source>
</evidence>
<comment type="caution">
    <text evidence="2">The sequence shown here is derived from an EMBL/GenBank/DDBJ whole genome shotgun (WGS) entry which is preliminary data.</text>
</comment>
<organism evidence="2 3">
    <name type="scientific">Aduncisulcus paluster</name>
    <dbReference type="NCBI Taxonomy" id="2918883"/>
    <lineage>
        <taxon>Eukaryota</taxon>
        <taxon>Metamonada</taxon>
        <taxon>Carpediemonas-like organisms</taxon>
        <taxon>Aduncisulcus</taxon>
    </lineage>
</organism>
<feature type="compositionally biased region" description="Basic and acidic residues" evidence="1">
    <location>
        <begin position="177"/>
        <end position="187"/>
    </location>
</feature>
<feature type="compositionally biased region" description="Polar residues" evidence="1">
    <location>
        <begin position="47"/>
        <end position="59"/>
    </location>
</feature>